<dbReference type="Gene3D" id="2.130.10.30">
    <property type="entry name" value="Regulator of chromosome condensation 1/beta-lactamase-inhibitor protein II"/>
    <property type="match status" value="2"/>
</dbReference>
<dbReference type="Pfam" id="PF25390">
    <property type="entry name" value="WD40_RLD"/>
    <property type="match status" value="1"/>
</dbReference>
<evidence type="ECO:0000259" key="4">
    <source>
        <dbReference type="Pfam" id="PF25390"/>
    </source>
</evidence>
<reference evidence="6" key="1">
    <citation type="submission" date="2019-01" db="EMBL/GenBank/DDBJ databases">
        <title>Cytophagaceae bacterium strain CAR-16.</title>
        <authorList>
            <person name="Chen W.-M."/>
        </authorList>
    </citation>
    <scope>NUCLEOTIDE SEQUENCE [LARGE SCALE GENOMIC DNA]</scope>
    <source>
        <strain evidence="6">WWJ-16</strain>
    </source>
</reference>
<feature type="domain" description="RCC1-like" evidence="4">
    <location>
        <begin position="171"/>
        <end position="365"/>
    </location>
</feature>
<accession>A0A4Q1K3A4</accession>
<evidence type="ECO:0000313" key="6">
    <source>
        <dbReference type="Proteomes" id="UP000289857"/>
    </source>
</evidence>
<evidence type="ECO:0000259" key="3">
    <source>
        <dbReference type="Pfam" id="PF18962"/>
    </source>
</evidence>
<dbReference type="RefSeq" id="WP_129462314.1">
    <property type="nucleotide sequence ID" value="NZ_SBKN01000009.1"/>
</dbReference>
<dbReference type="InterPro" id="IPR026444">
    <property type="entry name" value="Secre_tail"/>
</dbReference>
<evidence type="ECO:0000256" key="1">
    <source>
        <dbReference type="ARBA" id="ARBA00022729"/>
    </source>
</evidence>
<keyword evidence="6" id="KW-1185">Reference proteome</keyword>
<dbReference type="InterPro" id="IPR051625">
    <property type="entry name" value="Signaling_Regulatory_Domain"/>
</dbReference>
<dbReference type="PRINTS" id="PR00633">
    <property type="entry name" value="RCCNDNSATION"/>
</dbReference>
<dbReference type="SUPFAM" id="SSF50985">
    <property type="entry name" value="RCC1/BLIP-II"/>
    <property type="match status" value="2"/>
</dbReference>
<dbReference type="PROSITE" id="PS50012">
    <property type="entry name" value="RCC1_3"/>
    <property type="match status" value="6"/>
</dbReference>
<dbReference type="EMBL" id="SBKN01000009">
    <property type="protein sequence ID" value="RXR20263.1"/>
    <property type="molecule type" value="Genomic_DNA"/>
</dbReference>
<dbReference type="OrthoDB" id="1081439at2"/>
<dbReference type="Proteomes" id="UP000289857">
    <property type="component" value="Unassembled WGS sequence"/>
</dbReference>
<dbReference type="InterPro" id="IPR058923">
    <property type="entry name" value="RCC1-like_dom"/>
</dbReference>
<organism evidence="5 6">
    <name type="scientific">Flavobacterium stagni</name>
    <dbReference type="NCBI Taxonomy" id="2506421"/>
    <lineage>
        <taxon>Bacteria</taxon>
        <taxon>Pseudomonadati</taxon>
        <taxon>Bacteroidota</taxon>
        <taxon>Flavobacteriia</taxon>
        <taxon>Flavobacteriales</taxon>
        <taxon>Flavobacteriaceae</taxon>
        <taxon>Flavobacterium</taxon>
    </lineage>
</organism>
<dbReference type="PANTHER" id="PTHR22872">
    <property type="entry name" value="BTK-BINDING PROTEIN-RELATED"/>
    <property type="match status" value="1"/>
</dbReference>
<dbReference type="Pfam" id="PF18962">
    <property type="entry name" value="Por_Secre_tail"/>
    <property type="match status" value="1"/>
</dbReference>
<evidence type="ECO:0000256" key="2">
    <source>
        <dbReference type="ARBA" id="ARBA00022737"/>
    </source>
</evidence>
<dbReference type="PANTHER" id="PTHR22872:SF10">
    <property type="entry name" value="ULTRAVIOLET-B RECEPTOR UVR8"/>
    <property type="match status" value="1"/>
</dbReference>
<protein>
    <submittedName>
        <fullName evidence="5">T9SS type A sorting domain-containing protein</fullName>
    </submittedName>
</protein>
<gene>
    <name evidence="5" type="ORF">EQG61_12645</name>
</gene>
<keyword evidence="1" id="KW-0732">Signal</keyword>
<proteinExistence type="predicted"/>
<dbReference type="InterPro" id="IPR009091">
    <property type="entry name" value="RCC1/BLIP-II"/>
</dbReference>
<keyword evidence="2" id="KW-0677">Repeat</keyword>
<dbReference type="NCBIfam" id="TIGR04183">
    <property type="entry name" value="Por_Secre_tail"/>
    <property type="match status" value="1"/>
</dbReference>
<name>A0A4Q1K3A4_9FLAO</name>
<dbReference type="Pfam" id="PF00415">
    <property type="entry name" value="RCC1"/>
    <property type="match status" value="2"/>
</dbReference>
<feature type="domain" description="Secretion system C-terminal sorting" evidence="3">
    <location>
        <begin position="389"/>
        <end position="457"/>
    </location>
</feature>
<sequence length="460" mass="48926">MNKIVITVLILPFLIFAQNGCWTETFSGRGNSIFLKNDGSTWITGLNNFGQLGLGTTTGTSQLTAMNLSGFVKFAVGDYHVLAIKSDGTLWGWGQNFMGQLGDGTLLDRNSPVQIGTDTNWAEIATGRRHSTAIKTDGTLWAWGYNGDGDLGVGNTNTYLSPVQVGVDSDWSAISMGYYHSIALKTNGTLWSWGWNEFGQLGDGTTVSQSVPIQVGTSQSWLMAQGGNGHTIALKNDGSLWGWGWNSFGQLGDGTTVDQLLPTPIGTGTVWSSIAVGLAHTLALDTSGTVWSCGLNNTGQLGYGALNSNPNTSLMPIALSNSITSMSSGSHHNSLLDADSNILSFGSNTSGQFGNGTTTSNSSPLKYIDCASLQNTSNVLVSLTIECIPNPSSQFIVIQNREESTEQFNFTISDLSGRTVIHGRAAFGETITVESLASGNYCIQLTTDKGARYFEKLVKI</sequence>
<dbReference type="InterPro" id="IPR000408">
    <property type="entry name" value="Reg_chr_condens"/>
</dbReference>
<dbReference type="AlphaFoldDB" id="A0A4Q1K3A4"/>
<evidence type="ECO:0000313" key="5">
    <source>
        <dbReference type="EMBL" id="RXR20263.1"/>
    </source>
</evidence>
<comment type="caution">
    <text evidence="5">The sequence shown here is derived from an EMBL/GenBank/DDBJ whole genome shotgun (WGS) entry which is preliminary data.</text>
</comment>